<proteinExistence type="predicted"/>
<feature type="non-terminal residue" evidence="1">
    <location>
        <position position="1"/>
    </location>
</feature>
<evidence type="ECO:0000313" key="2">
    <source>
        <dbReference type="Proteomes" id="UP000053157"/>
    </source>
</evidence>
<comment type="caution">
    <text evidence="1">The sequence shown here is derived from an EMBL/GenBank/DDBJ whole genome shotgun (WGS) entry which is preliminary data.</text>
</comment>
<keyword evidence="2" id="KW-1185">Reference proteome</keyword>
<dbReference type="Proteomes" id="UP000053157">
    <property type="component" value="Unassembled WGS sequence"/>
</dbReference>
<accession>A0A0W1REX5</accession>
<sequence>DARQWVETDPYVYEEVGGHDVLAFEVTDGEVDVLNVNSEPTGVYQSVPFHERQLVTGGVLGTAVAGFGLSLAGQGGHSAWQQWKEYRTDIEPDMENSE</sequence>
<organism evidence="1 2">
    <name type="scientific">Haloferax profundi</name>
    <dbReference type="NCBI Taxonomy" id="1544718"/>
    <lineage>
        <taxon>Archaea</taxon>
        <taxon>Methanobacteriati</taxon>
        <taxon>Methanobacteriota</taxon>
        <taxon>Stenosarchaea group</taxon>
        <taxon>Halobacteria</taxon>
        <taxon>Halobacteriales</taxon>
        <taxon>Haloferacaceae</taxon>
        <taxon>Haloferax</taxon>
    </lineage>
</organism>
<protein>
    <submittedName>
        <fullName evidence="1">Uncharacterized protein</fullName>
    </submittedName>
</protein>
<dbReference type="AlphaFoldDB" id="A0A0W1REX5"/>
<dbReference type="EMBL" id="LOPV01000642">
    <property type="protein sequence ID" value="KTG11722.1"/>
    <property type="molecule type" value="Genomic_DNA"/>
</dbReference>
<reference evidence="1 2" key="1">
    <citation type="submission" date="2015-12" db="EMBL/GenBank/DDBJ databases">
        <title>Haloferax profundi sp. nov. isolated from the Discovery deep brine-seawater interface in the Red Sea.</title>
        <authorList>
            <person name="Zhang G."/>
            <person name="Stingl U."/>
            <person name="Rashid M."/>
        </authorList>
    </citation>
    <scope>NUCLEOTIDE SEQUENCE [LARGE SCALE GENOMIC DNA]</scope>
    <source>
        <strain evidence="1 2">SB29</strain>
    </source>
</reference>
<evidence type="ECO:0000313" key="1">
    <source>
        <dbReference type="EMBL" id="KTG11722.1"/>
    </source>
</evidence>
<gene>
    <name evidence="1" type="ORF">AUR66_19960</name>
</gene>
<name>A0A0W1REX5_9EURY</name>